<reference evidence="2" key="1">
    <citation type="journal article" date="2019" name="Int. J. Syst. Evol. Microbiol.">
        <title>The Global Catalogue of Microorganisms (GCM) 10K type strain sequencing project: providing services to taxonomists for standard genome sequencing and annotation.</title>
        <authorList>
            <consortium name="The Broad Institute Genomics Platform"/>
            <consortium name="The Broad Institute Genome Sequencing Center for Infectious Disease"/>
            <person name="Wu L."/>
            <person name="Ma J."/>
        </authorList>
    </citation>
    <scope>NUCLEOTIDE SEQUENCE [LARGE SCALE GENOMIC DNA]</scope>
    <source>
        <strain evidence="2">KACC 12634</strain>
    </source>
</reference>
<organism evidence="1 2">
    <name type="scientific">Glycomyces mayteni</name>
    <dbReference type="NCBI Taxonomy" id="543887"/>
    <lineage>
        <taxon>Bacteria</taxon>
        <taxon>Bacillati</taxon>
        <taxon>Actinomycetota</taxon>
        <taxon>Actinomycetes</taxon>
        <taxon>Glycomycetales</taxon>
        <taxon>Glycomycetaceae</taxon>
        <taxon>Glycomyces</taxon>
    </lineage>
</organism>
<comment type="caution">
    <text evidence="1">The sequence shown here is derived from an EMBL/GenBank/DDBJ whole genome shotgun (WGS) entry which is preliminary data.</text>
</comment>
<protein>
    <submittedName>
        <fullName evidence="1">Uncharacterized protein</fullName>
    </submittedName>
</protein>
<keyword evidence="2" id="KW-1185">Reference proteome</keyword>
<sequence length="130" mass="15267">MNTKRLPANTIRFHMIDNHGVSEEIMGWPAQKVIDTYGEQVARELSEEPQPVTNEALNAMKIEGLKMARAYLSDAEQRLTEVTEAQRKYVDAGKPEGMYEITWKIRIRKDAERLQEQWKMWRDLKKQYGL</sequence>
<dbReference type="RefSeq" id="WP_382353409.1">
    <property type="nucleotide sequence ID" value="NZ_JBHMBP010000004.1"/>
</dbReference>
<evidence type="ECO:0000313" key="1">
    <source>
        <dbReference type="EMBL" id="MFC6956071.1"/>
    </source>
</evidence>
<dbReference type="Proteomes" id="UP001596470">
    <property type="component" value="Unassembled WGS sequence"/>
</dbReference>
<evidence type="ECO:0000313" key="2">
    <source>
        <dbReference type="Proteomes" id="UP001596470"/>
    </source>
</evidence>
<dbReference type="EMBL" id="JBHSYS010000001">
    <property type="protein sequence ID" value="MFC6956071.1"/>
    <property type="molecule type" value="Genomic_DNA"/>
</dbReference>
<accession>A0ABW2D5B7</accession>
<name>A0ABW2D5B7_9ACTN</name>
<gene>
    <name evidence="1" type="ORF">ACFQS3_02565</name>
</gene>
<proteinExistence type="predicted"/>